<dbReference type="EC" id="4.99.1.12" evidence="2"/>
<keyword evidence="4" id="KW-1185">Reference proteome</keyword>
<dbReference type="GO" id="GO:0016829">
    <property type="term" value="F:lyase activity"/>
    <property type="evidence" value="ECO:0007669"/>
    <property type="project" value="UniProtKB-UniRule"/>
</dbReference>
<comment type="similarity">
    <text evidence="2">Belongs to the LarC family.</text>
</comment>
<protein>
    <recommendedName>
        <fullName evidence="2">Pyridinium-3,5-bisthiocarboxylic acid mononucleotide nickel insertion protein</fullName>
        <shortName evidence="2">P2TMN nickel insertion protein</shortName>
        <ecNumber evidence="2">4.99.1.12</ecNumber>
    </recommendedName>
    <alternativeName>
        <fullName evidence="2">Nickel-pincer cofactor biosynthesis protein LarC</fullName>
    </alternativeName>
</protein>
<dbReference type="EMBL" id="QGQD01000036">
    <property type="protein sequence ID" value="TLD01564.1"/>
    <property type="molecule type" value="Genomic_DNA"/>
</dbReference>
<dbReference type="HAMAP" id="MF_01074">
    <property type="entry name" value="LarC"/>
    <property type="match status" value="1"/>
</dbReference>
<evidence type="ECO:0000256" key="2">
    <source>
        <dbReference type="HAMAP-Rule" id="MF_01074"/>
    </source>
</evidence>
<evidence type="ECO:0000313" key="4">
    <source>
        <dbReference type="Proteomes" id="UP000306509"/>
    </source>
</evidence>
<evidence type="ECO:0000313" key="3">
    <source>
        <dbReference type="EMBL" id="TLD01564.1"/>
    </source>
</evidence>
<dbReference type="STRING" id="180332.GCA_000797495_04742"/>
<sequence>MQKKRILFFDCFSGISGDMTLGALLDLGLDRQVFLQELEKLHVDGYKISFNKAVKNGITGNYVKVHLEHEVREGHEIHEHQHHPQEHHHEHRNLMDINRIIEESGITSGAKDLSKRIFLRVAKAEAKVHNRKLEEVHFHEVGAVDSIVDIVGTAILIDMLRPDMVCASIIQDGSGFIHCQHGKLAVPVPAVSEIFAASDAITRQIDINTELVTPTGAAIIAELASSYGNMPEMNVQKIGWGAGTKDLEIPNLLKVSLGEIVNVDGRFQDKDDQVLVLETNLDDCTGEFLGYVMERLFEQGALDVFFTPIYMKKNRPAYRMTAICVPEDMKKIEEIIFLHTTTIGLRKRLESRTVLPRAKEVIPTRYGELEVKKVTAGAEERIYPEYESAKKLAMQQGVPLKEIYQCIYEAE</sequence>
<dbReference type="NCBIfam" id="TIGR00299">
    <property type="entry name" value="nickel pincer cofactor biosynthesis protein LarC"/>
    <property type="match status" value="1"/>
</dbReference>
<dbReference type="PANTHER" id="PTHR36566">
    <property type="entry name" value="NICKEL INSERTION PROTEIN-RELATED"/>
    <property type="match status" value="1"/>
</dbReference>
<dbReference type="InterPro" id="IPR002822">
    <property type="entry name" value="Ni_insertion"/>
</dbReference>
<evidence type="ECO:0000256" key="1">
    <source>
        <dbReference type="ARBA" id="ARBA00022596"/>
    </source>
</evidence>
<dbReference type="GO" id="GO:0051604">
    <property type="term" value="P:protein maturation"/>
    <property type="evidence" value="ECO:0007669"/>
    <property type="project" value="UniProtKB-UniRule"/>
</dbReference>
<proteinExistence type="inferred from homology"/>
<keyword evidence="2" id="KW-0456">Lyase</keyword>
<comment type="caution">
    <text evidence="3">The sequence shown here is derived from an EMBL/GenBank/DDBJ whole genome shotgun (WGS) entry which is preliminary data.</text>
</comment>
<name>A0A4U8QAR2_9FIRM</name>
<dbReference type="GO" id="GO:0016151">
    <property type="term" value="F:nickel cation binding"/>
    <property type="evidence" value="ECO:0007669"/>
    <property type="project" value="UniProtKB-UniRule"/>
</dbReference>
<organism evidence="3 4">
    <name type="scientific">Robinsoniella peoriensis</name>
    <dbReference type="NCBI Taxonomy" id="180332"/>
    <lineage>
        <taxon>Bacteria</taxon>
        <taxon>Bacillati</taxon>
        <taxon>Bacillota</taxon>
        <taxon>Clostridia</taxon>
        <taxon>Lachnospirales</taxon>
        <taxon>Lachnospiraceae</taxon>
        <taxon>Robinsoniella</taxon>
    </lineage>
</organism>
<gene>
    <name evidence="2" type="primary">larC</name>
    <name evidence="3" type="ORF">DSM106044_01544</name>
</gene>
<comment type="function">
    <text evidence="2">Involved in the biosynthesis of a nickel-pincer cofactor ((SCS)Ni(II) pincer complex). Binds Ni(2+), and functions in nickel delivery to pyridinium-3,5-bisthiocarboxylic acid mononucleotide (P2TMN), to form the mature cofactor. Is thus probably required for the activation of nickel-pincer cofactor-dependent enzymes.</text>
</comment>
<dbReference type="RefSeq" id="WP_138002190.1">
    <property type="nucleotide sequence ID" value="NZ_QGQD01000036.1"/>
</dbReference>
<dbReference type="Pfam" id="PF01969">
    <property type="entry name" value="Ni_insertion"/>
    <property type="match status" value="1"/>
</dbReference>
<reference evidence="3 4" key="1">
    <citation type="journal article" date="2019" name="Anaerobe">
        <title>Detection of Robinsoniella peoriensis in multiple bone samples of a trauma patient.</title>
        <authorList>
            <person name="Schrottner P."/>
            <person name="Hartwich K."/>
            <person name="Bunk B."/>
            <person name="Schober I."/>
            <person name="Helbig S."/>
            <person name="Rudolph W.W."/>
            <person name="Gunzer F."/>
        </authorList>
    </citation>
    <scope>NUCLEOTIDE SEQUENCE [LARGE SCALE GENOMIC DNA]</scope>
    <source>
        <strain evidence="3 4">DSM 106044</strain>
    </source>
</reference>
<keyword evidence="1 2" id="KW-0533">Nickel</keyword>
<comment type="catalytic activity">
    <reaction evidence="2">
        <text>Ni(II)-pyridinium-3,5-bisthiocarboxylate mononucleotide = pyridinium-3,5-bisthiocarboxylate mononucleotide + Ni(2+)</text>
        <dbReference type="Rhea" id="RHEA:54784"/>
        <dbReference type="ChEBI" id="CHEBI:49786"/>
        <dbReference type="ChEBI" id="CHEBI:137372"/>
        <dbReference type="ChEBI" id="CHEBI:137373"/>
        <dbReference type="EC" id="4.99.1.12"/>
    </reaction>
</comment>
<accession>A0A4U8QAR2</accession>
<dbReference type="Gene3D" id="3.30.70.1380">
    <property type="entry name" value="Transcriptional regulatory protein pf0864 domain like"/>
    <property type="match status" value="1"/>
</dbReference>
<dbReference type="AlphaFoldDB" id="A0A4U8QAR2"/>
<dbReference type="PANTHER" id="PTHR36566:SF1">
    <property type="entry name" value="PYRIDINIUM-3,5-BISTHIOCARBOXYLIC ACID MONONUCLEOTIDE NICKEL INSERTION PROTEIN"/>
    <property type="match status" value="1"/>
</dbReference>
<dbReference type="Proteomes" id="UP000306509">
    <property type="component" value="Unassembled WGS sequence"/>
</dbReference>